<evidence type="ECO:0000313" key="3">
    <source>
        <dbReference type="EMBL" id="KAJ7033109.1"/>
    </source>
</evidence>
<feature type="compositionally biased region" description="Basic and acidic residues" evidence="2">
    <location>
        <begin position="1230"/>
        <end position="1249"/>
    </location>
</feature>
<dbReference type="EMBL" id="JARJCM010000067">
    <property type="protein sequence ID" value="KAJ7033109.1"/>
    <property type="molecule type" value="Genomic_DNA"/>
</dbReference>
<feature type="compositionally biased region" description="Polar residues" evidence="2">
    <location>
        <begin position="949"/>
        <end position="958"/>
    </location>
</feature>
<accession>A0AAD6SS78</accession>
<feature type="compositionally biased region" description="Polar residues" evidence="2">
    <location>
        <begin position="734"/>
        <end position="745"/>
    </location>
</feature>
<feature type="coiled-coil region" evidence="1">
    <location>
        <begin position="369"/>
        <end position="403"/>
    </location>
</feature>
<feature type="region of interest" description="Disordered" evidence="2">
    <location>
        <begin position="728"/>
        <end position="747"/>
    </location>
</feature>
<feature type="region of interest" description="Disordered" evidence="2">
    <location>
        <begin position="521"/>
        <end position="542"/>
    </location>
</feature>
<organism evidence="3 4">
    <name type="scientific">Mycena alexandri</name>
    <dbReference type="NCBI Taxonomy" id="1745969"/>
    <lineage>
        <taxon>Eukaryota</taxon>
        <taxon>Fungi</taxon>
        <taxon>Dikarya</taxon>
        <taxon>Basidiomycota</taxon>
        <taxon>Agaricomycotina</taxon>
        <taxon>Agaricomycetes</taxon>
        <taxon>Agaricomycetidae</taxon>
        <taxon>Agaricales</taxon>
        <taxon>Marasmiineae</taxon>
        <taxon>Mycenaceae</taxon>
        <taxon>Mycena</taxon>
    </lineage>
</organism>
<feature type="region of interest" description="Disordered" evidence="2">
    <location>
        <begin position="1230"/>
        <end position="1287"/>
    </location>
</feature>
<feature type="region of interest" description="Disordered" evidence="2">
    <location>
        <begin position="924"/>
        <end position="961"/>
    </location>
</feature>
<feature type="compositionally biased region" description="Polar residues" evidence="2">
    <location>
        <begin position="924"/>
        <end position="937"/>
    </location>
</feature>
<evidence type="ECO:0000256" key="2">
    <source>
        <dbReference type="SAM" id="MobiDB-lite"/>
    </source>
</evidence>
<reference evidence="3" key="1">
    <citation type="submission" date="2023-03" db="EMBL/GenBank/DDBJ databases">
        <title>Massive genome expansion in bonnet fungi (Mycena s.s.) driven by repeated elements and novel gene families across ecological guilds.</title>
        <authorList>
            <consortium name="Lawrence Berkeley National Laboratory"/>
            <person name="Harder C.B."/>
            <person name="Miyauchi S."/>
            <person name="Viragh M."/>
            <person name="Kuo A."/>
            <person name="Thoen E."/>
            <person name="Andreopoulos B."/>
            <person name="Lu D."/>
            <person name="Skrede I."/>
            <person name="Drula E."/>
            <person name="Henrissat B."/>
            <person name="Morin E."/>
            <person name="Kohler A."/>
            <person name="Barry K."/>
            <person name="LaButti K."/>
            <person name="Morin E."/>
            <person name="Salamov A."/>
            <person name="Lipzen A."/>
            <person name="Mereny Z."/>
            <person name="Hegedus B."/>
            <person name="Baldrian P."/>
            <person name="Stursova M."/>
            <person name="Weitz H."/>
            <person name="Taylor A."/>
            <person name="Grigoriev I.V."/>
            <person name="Nagy L.G."/>
            <person name="Martin F."/>
            <person name="Kauserud H."/>
        </authorList>
    </citation>
    <scope>NUCLEOTIDE SEQUENCE</scope>
    <source>
        <strain evidence="3">CBHHK200</strain>
    </source>
</reference>
<feature type="region of interest" description="Disordered" evidence="2">
    <location>
        <begin position="315"/>
        <end position="344"/>
    </location>
</feature>
<dbReference type="Proteomes" id="UP001218188">
    <property type="component" value="Unassembled WGS sequence"/>
</dbReference>
<evidence type="ECO:0000313" key="4">
    <source>
        <dbReference type="Proteomes" id="UP001218188"/>
    </source>
</evidence>
<feature type="region of interest" description="Disordered" evidence="2">
    <location>
        <begin position="485"/>
        <end position="507"/>
    </location>
</feature>
<comment type="caution">
    <text evidence="3">The sequence shown here is derived from an EMBL/GenBank/DDBJ whole genome shotgun (WGS) entry which is preliminary data.</text>
</comment>
<name>A0AAD6SS78_9AGAR</name>
<gene>
    <name evidence="3" type="ORF">C8F04DRAFT_1184370</name>
</gene>
<keyword evidence="1" id="KW-0175">Coiled coil</keyword>
<proteinExistence type="predicted"/>
<feature type="compositionally biased region" description="Basic and acidic residues" evidence="2">
    <location>
        <begin position="325"/>
        <end position="341"/>
    </location>
</feature>
<protein>
    <submittedName>
        <fullName evidence="3">Uncharacterized protein</fullName>
    </submittedName>
</protein>
<keyword evidence="4" id="KW-1185">Reference proteome</keyword>
<sequence>MAKPFVRLTSPFAAMEPPPPPIVQLLIQTDLNAPTSTGVLIHEDLKDLAPRAKKTVVFATTAHNSYPPPSILPDTIPPPRGLTRQILEKHDAWKLDAAETALVKTTVHNLADAMLDTTKCITDQDAQLVQEVYQQAAQMHPILREYQGNWATNCILQAHLKNTSQAAKKVAEAEEAEQLVAAANEVATKRPNVVVASVIHVESITLDLQLNSGELNDRIGPDRTGLRHIIVTSSAPIVSANPFSSHQLLDVVRRQGWVVAVLQRVAFAPETETRWLKYQPTHSTRPALFCCVRVSTLQIFYSIAACAPPNVIKTTAMDIDPDIPNDDRDGGSKRRREEPSRTKVRVVGGPQREIYDQTWRPTIRTRQKNNQLAADNQQILAQLQAAEKVQAEHAARIKSLQEELLSKSGLIAKMQQHEDRLEAQFMVDQGKLQELFNQCNTMVPQILEAQKLLAQRNDDVERLNRLLLQKKDEALQLRAYNYLQGKKNTPQTKPPARRGTRASLDPVHNSSTRTIEIPLDPVPVRRAPKGKTNPEPQSKLAPTPALANLLGTDLETVRGLIGKFEKLIVDDDATVTVEGTTPKKRNGKKVKKLPQSLMNHIHATLRSVTYAKFAVDQATGFCVYNPAEEHKVAACEEDFVDPPDVLFQWDFSRGYAESRWNKLMIEKIVNAALESDGDDGPIAMADVDPEYLEHLMKEKLKRYHVGWKALQPRFNEQLGRMETKREAKARGTQAYEQHQLATRTNSSKHRKYEDRIQTIIATIDIKKDDGISADIATWERLLEMLELLGEQGMSSEEEDEIEVDDTKIIIFKVKLCVWREPRIVDYLRFVDAQTALYKKHKRGPIAHSRVRTGDPGSSKVPRGLPMSLYNSTWLKKATPAYVKNLKISKEAFELFVAAVDRMAYPLTDADDHIEGAFETFSIDQSRSVGVQRSQPNERPTPADPPPSHHSISTATNPIPSERTCVAPRSINSAPRKAQVSLVSSRANVQCVAPRSIDSSPFAIPIPSFLGAKHFDGHIETTMGVFGVHFGDPRFLLDIPRPEDATAPDGYSFRKGDFKRPLWINPHLPYLLVLPRDNPFHGPLFLCLNVDKHNVPIEKLNIVAPGEFDSNIRWGLKKDLIDRWLHLEGLLRVTLRVMIDLYGGRIAEGVYGFLSPISYRYTERNARSRSTAVDIALRSRDAFLPLMAQITLMFILLDARDPKHWRDRSRMMKIGGLDDTTRQVMRERTALVFGDRQRDEGSGPDQKCDGSDGSGLRIGVIGATERRSVGVRSAGVTERGTQRTGGPE</sequence>
<evidence type="ECO:0000256" key="1">
    <source>
        <dbReference type="SAM" id="Coils"/>
    </source>
</evidence>